<evidence type="ECO:0000313" key="3">
    <source>
        <dbReference type="Proteomes" id="UP000649617"/>
    </source>
</evidence>
<feature type="region of interest" description="Disordered" evidence="1">
    <location>
        <begin position="132"/>
        <end position="159"/>
    </location>
</feature>
<dbReference type="OrthoDB" id="10321308at2759"/>
<feature type="region of interest" description="Disordered" evidence="1">
    <location>
        <begin position="298"/>
        <end position="446"/>
    </location>
</feature>
<feature type="non-terminal residue" evidence="2">
    <location>
        <position position="446"/>
    </location>
</feature>
<evidence type="ECO:0000313" key="2">
    <source>
        <dbReference type="EMBL" id="CAE7528137.1"/>
    </source>
</evidence>
<accession>A0A812TBJ4</accession>
<evidence type="ECO:0000256" key="1">
    <source>
        <dbReference type="SAM" id="MobiDB-lite"/>
    </source>
</evidence>
<keyword evidence="3" id="KW-1185">Reference proteome</keyword>
<organism evidence="2 3">
    <name type="scientific">Symbiodinium pilosum</name>
    <name type="common">Dinoflagellate</name>
    <dbReference type="NCBI Taxonomy" id="2952"/>
    <lineage>
        <taxon>Eukaryota</taxon>
        <taxon>Sar</taxon>
        <taxon>Alveolata</taxon>
        <taxon>Dinophyceae</taxon>
        <taxon>Suessiales</taxon>
        <taxon>Symbiodiniaceae</taxon>
        <taxon>Symbiodinium</taxon>
    </lineage>
</organism>
<feature type="compositionally biased region" description="Polar residues" evidence="1">
    <location>
        <begin position="351"/>
        <end position="372"/>
    </location>
</feature>
<gene>
    <name evidence="2" type="ORF">SPIL2461_LOCUS13884</name>
</gene>
<sequence length="446" mass="48359">DHLSAEIIDVQSLLASVCRHAVLRHRTQIQDVSSHDLCPVHMGAQLPIYFLYISKQLAASITDFFTKRERGGQMLMAMPKFVSADPMIKPLPADEVWSLDKKAPRNPNAKGSFSHSDPLKWGFALSATGQPLDLSRRPSRSSTKLAPLMPKEDEDTTAEDQNPLIRIMRKARPQTTAASVDERGRAAPVDVYGMRAATAGALGVAMARWRKGGEAYENVKYTSCTQTKHPVRLVDDREQVSILSASQEAFNLTGGKNQAQHFRIALLSKLNNRQRDFVHDHQSPEQDPNVNAILKKITEEDDEGESRDDASTRGGTGNGSKPLSRTASRLKSAQSKNSLAALSNGDGTPPMSRSVSALKNMSKSMSRQQSGPQPALEGGNQPLSLQGPGSGPHDPVRGMRSKSNLSVADSPGKRQPTTGTIGTLRDPTESITIDPPALLDERPASP</sequence>
<comment type="caution">
    <text evidence="2">The sequence shown here is derived from an EMBL/GenBank/DDBJ whole genome shotgun (WGS) entry which is preliminary data.</text>
</comment>
<proteinExistence type="predicted"/>
<dbReference type="Proteomes" id="UP000649617">
    <property type="component" value="Unassembled WGS sequence"/>
</dbReference>
<feature type="compositionally biased region" description="Polar residues" evidence="1">
    <location>
        <begin position="319"/>
        <end position="341"/>
    </location>
</feature>
<dbReference type="EMBL" id="CAJNIZ010031113">
    <property type="protein sequence ID" value="CAE7528137.1"/>
    <property type="molecule type" value="Genomic_DNA"/>
</dbReference>
<reference evidence="2" key="1">
    <citation type="submission" date="2021-02" db="EMBL/GenBank/DDBJ databases">
        <authorList>
            <person name="Dougan E. K."/>
            <person name="Rhodes N."/>
            <person name="Thang M."/>
            <person name="Chan C."/>
        </authorList>
    </citation>
    <scope>NUCLEOTIDE SEQUENCE</scope>
</reference>
<dbReference type="AlphaFoldDB" id="A0A812TBJ4"/>
<name>A0A812TBJ4_SYMPI</name>
<protein>
    <submittedName>
        <fullName evidence="2">Uncharacterized protein</fullName>
    </submittedName>
</protein>